<organism evidence="1 2">
    <name type="scientific">Candida boidinii</name>
    <name type="common">Yeast</name>
    <dbReference type="NCBI Taxonomy" id="5477"/>
    <lineage>
        <taxon>Eukaryota</taxon>
        <taxon>Fungi</taxon>
        <taxon>Dikarya</taxon>
        <taxon>Ascomycota</taxon>
        <taxon>Saccharomycotina</taxon>
        <taxon>Pichiomycetes</taxon>
        <taxon>Pichiales</taxon>
        <taxon>Pichiaceae</taxon>
        <taxon>Ogataea</taxon>
        <taxon>Ogataea/Candida clade</taxon>
    </lineage>
</organism>
<reference evidence="1" key="1">
    <citation type="submission" date="2023-04" db="EMBL/GenBank/DDBJ databases">
        <title>Candida boidinii NBRC 1967.</title>
        <authorList>
            <person name="Ichikawa N."/>
            <person name="Sato H."/>
            <person name="Tonouchi N."/>
        </authorList>
    </citation>
    <scope>NUCLEOTIDE SEQUENCE</scope>
    <source>
        <strain evidence="1">NBRC 1967</strain>
    </source>
</reference>
<dbReference type="Proteomes" id="UP001165101">
    <property type="component" value="Unassembled WGS sequence"/>
</dbReference>
<gene>
    <name evidence="1" type="ORF">Cboi01_000480200</name>
</gene>
<evidence type="ECO:0000313" key="2">
    <source>
        <dbReference type="Proteomes" id="UP001165101"/>
    </source>
</evidence>
<comment type="caution">
    <text evidence="1">The sequence shown here is derived from an EMBL/GenBank/DDBJ whole genome shotgun (WGS) entry which is preliminary data.</text>
</comment>
<keyword evidence="2" id="KW-1185">Reference proteome</keyword>
<evidence type="ECO:0000313" key="1">
    <source>
        <dbReference type="EMBL" id="GME98013.1"/>
    </source>
</evidence>
<accession>A0ACB5TZF2</accession>
<name>A0ACB5TZF2_CANBO</name>
<protein>
    <submittedName>
        <fullName evidence="1">Unnamed protein product</fullName>
    </submittedName>
</protein>
<sequence length="317" mass="35148">MRDEFGKPVKKAGPSTPVELSGWKEVPEAGELAIQAKNENIAKKVINNREKRARQIEEASQIEAMNKRRLSIIEESEREAKLQEYKLAGLSLEEIKEMEPSLFDEDTDKTKEVHYVIKADVSGSAEAVSQSIEGLGNDEVQSHVLYNEVGAPTETDIERAKAAGAVILAFNIKVPKDIMNSASRAGVEVKEFNIIYHLIEDVLNNLTSQLPVKYEIKVKSTVEIRQLFEISGKEGAKIVVAGSRVTNGTIKRNSLIRVMRGGEEIHRGKIKQIKVFKDVVSEVKNGGDCGIILEGDPEIKEGDVIEAIEEVPIKRHL</sequence>
<dbReference type="EMBL" id="BSXV01003292">
    <property type="protein sequence ID" value="GME98013.1"/>
    <property type="molecule type" value="Genomic_DNA"/>
</dbReference>
<proteinExistence type="predicted"/>